<name>W6MGC1_9ASCO</name>
<gene>
    <name evidence="2" type="ORF">KUCA_T00000482001</name>
</gene>
<evidence type="ECO:0000256" key="1">
    <source>
        <dbReference type="SAM" id="MobiDB-lite"/>
    </source>
</evidence>
<feature type="region of interest" description="Disordered" evidence="1">
    <location>
        <begin position="87"/>
        <end position="189"/>
    </location>
</feature>
<reference evidence="2" key="2">
    <citation type="submission" date="2014-02" db="EMBL/GenBank/DDBJ databases">
        <title>Complete DNA sequence of /Kuraishia capsulata/ illustrates novel genomic features among budding yeasts (/Saccharomycotina/).</title>
        <authorList>
            <person name="Morales L."/>
            <person name="Noel B."/>
            <person name="Porcel B."/>
            <person name="Marcet-Houben M."/>
            <person name="Hullo M-F."/>
            <person name="Sacerdot C."/>
            <person name="Tekaia F."/>
            <person name="Leh-Louis V."/>
            <person name="Despons L."/>
            <person name="Khanna V."/>
            <person name="Aury J-M."/>
            <person name="Barbe V."/>
            <person name="Couloux A."/>
            <person name="Labadie K."/>
            <person name="Pelletier E."/>
            <person name="Souciet J-L."/>
            <person name="Boekhout T."/>
            <person name="Gabaldon T."/>
            <person name="Wincker P."/>
            <person name="Dujon B."/>
        </authorList>
    </citation>
    <scope>NUCLEOTIDE SEQUENCE</scope>
    <source>
        <strain evidence="2">CBS 1993</strain>
    </source>
</reference>
<proteinExistence type="predicted"/>
<sequence>MSAANPQIDDFLSRVKELDIDRVREDTLRRQKLEQDIALKKKKLGDQGLKKVPFVPAKSVHLAKLNISHTNTAPKSDIQLINLRAREDGDENNREAFEQPVQRFEKTVKDPVVSSKSGSNGPQPVKLEDVLNEPKRTDIRFNKSYTPIHHPEKEIPKRNTPITTPSSKESSQSTSSFTPHKPSLPTRTLNSTYIPLPNSIAAISATAAAKAPALMRTSDDPDISSTAKVSSSSNYIPMPSSIAAMSATAAAKAPALMRTTDKSVGERARGLDYTAKFFAQPGEKPGEVPSVSHTSHVPASSITSAKARPIVPKKPEIDIRAKSPAIAHKAFTKSSAEIPEALKAAAKLRSPSPILKKETQQPEALNRLQNLNRSSPIRKASEEVPEALRSKLRPAVPVKKPDLVLPDAVAKANSIMKKSTGSYEPVKRNDFEKNNETLLKNSLAGLRRSQTTQPDLPERKPPVSASTFPASFPHMVRLPFMDPNAAPPIIHNTAAPTQRVISKTDAPQKLNHVTKARSKGPKRRLPANISNDSTSSSTSTARRPVTPVPSIPVKVIVKPKKIPPPIRSSSRKVSTSEVFI</sequence>
<feature type="compositionally biased region" description="Basic and acidic residues" evidence="1">
    <location>
        <begin position="87"/>
        <end position="109"/>
    </location>
</feature>
<dbReference type="RefSeq" id="XP_022456535.1">
    <property type="nucleotide sequence ID" value="XM_022605026.1"/>
</dbReference>
<feature type="compositionally biased region" description="Basic residues" evidence="1">
    <location>
        <begin position="512"/>
        <end position="525"/>
    </location>
</feature>
<feature type="region of interest" description="Disordered" evidence="1">
    <location>
        <begin position="501"/>
        <end position="552"/>
    </location>
</feature>
<dbReference type="Proteomes" id="UP000019384">
    <property type="component" value="Unassembled WGS sequence"/>
</dbReference>
<dbReference type="OrthoDB" id="4069534at2759"/>
<dbReference type="AlphaFoldDB" id="W6MGC1"/>
<reference evidence="2" key="1">
    <citation type="submission" date="2013-12" db="EMBL/GenBank/DDBJ databases">
        <authorList>
            <person name="Genoscope - CEA"/>
        </authorList>
    </citation>
    <scope>NUCLEOTIDE SEQUENCE</scope>
    <source>
        <strain evidence="2">CBS 1993</strain>
    </source>
</reference>
<feature type="region of interest" description="Disordered" evidence="1">
    <location>
        <begin position="561"/>
        <end position="580"/>
    </location>
</feature>
<dbReference type="EMBL" id="HG793125">
    <property type="protein sequence ID" value="CDK24518.1"/>
    <property type="molecule type" value="Genomic_DNA"/>
</dbReference>
<feature type="region of interest" description="Disordered" evidence="1">
    <location>
        <begin position="442"/>
        <end position="463"/>
    </location>
</feature>
<feature type="compositionally biased region" description="Low complexity" evidence="1">
    <location>
        <begin position="163"/>
        <end position="178"/>
    </location>
</feature>
<evidence type="ECO:0000313" key="3">
    <source>
        <dbReference type="Proteomes" id="UP000019384"/>
    </source>
</evidence>
<protein>
    <submittedName>
        <fullName evidence="2">Uncharacterized protein</fullName>
    </submittedName>
</protein>
<keyword evidence="3" id="KW-1185">Reference proteome</keyword>
<dbReference type="HOGENOM" id="CLU_530083_0_0_1"/>
<dbReference type="GeneID" id="34517923"/>
<feature type="compositionally biased region" description="Basic and acidic residues" evidence="1">
    <location>
        <begin position="126"/>
        <end position="141"/>
    </location>
</feature>
<accession>W6MGC1</accession>
<evidence type="ECO:0000313" key="2">
    <source>
        <dbReference type="EMBL" id="CDK24518.1"/>
    </source>
</evidence>
<organism evidence="2 3">
    <name type="scientific">Kuraishia capsulata CBS 1993</name>
    <dbReference type="NCBI Taxonomy" id="1382522"/>
    <lineage>
        <taxon>Eukaryota</taxon>
        <taxon>Fungi</taxon>
        <taxon>Dikarya</taxon>
        <taxon>Ascomycota</taxon>
        <taxon>Saccharomycotina</taxon>
        <taxon>Pichiomycetes</taxon>
        <taxon>Pichiales</taxon>
        <taxon>Pichiaceae</taxon>
        <taxon>Kuraishia</taxon>
    </lineage>
</organism>